<dbReference type="Proteomes" id="UP000598297">
    <property type="component" value="Unassembled WGS sequence"/>
</dbReference>
<dbReference type="InterPro" id="IPR015943">
    <property type="entry name" value="WD40/YVTN_repeat-like_dom_sf"/>
</dbReference>
<evidence type="ECO:0000256" key="2">
    <source>
        <dbReference type="SAM" id="SignalP"/>
    </source>
</evidence>
<dbReference type="SUPFAM" id="SSF50998">
    <property type="entry name" value="Quinoprotein alcohol dehydrogenase-like"/>
    <property type="match status" value="1"/>
</dbReference>
<feature type="compositionally biased region" description="Low complexity" evidence="1">
    <location>
        <begin position="217"/>
        <end position="232"/>
    </location>
</feature>
<dbReference type="Gene3D" id="2.130.10.10">
    <property type="entry name" value="YVTN repeat-like/Quinoprotein amine dehydrogenase"/>
    <property type="match status" value="1"/>
</dbReference>
<proteinExistence type="predicted"/>
<accession>A0A964XPC9</accession>
<dbReference type="OrthoDB" id="4224746at2"/>
<feature type="chain" id="PRO_5039510848" evidence="2">
    <location>
        <begin position="19"/>
        <end position="240"/>
    </location>
</feature>
<gene>
    <name evidence="3" type="ORF">GUY60_27575</name>
</gene>
<evidence type="ECO:0000256" key="1">
    <source>
        <dbReference type="SAM" id="MobiDB-lite"/>
    </source>
</evidence>
<feature type="signal peptide" evidence="2">
    <location>
        <begin position="1"/>
        <end position="18"/>
    </location>
</feature>
<reference evidence="3" key="1">
    <citation type="submission" date="2020-01" db="EMBL/GenBank/DDBJ databases">
        <title>Whole-genome analyses of novel actinobacteria.</title>
        <authorList>
            <person name="Sahin N."/>
        </authorList>
    </citation>
    <scope>NUCLEOTIDE SEQUENCE</scope>
    <source>
        <strain evidence="3">YC537</strain>
    </source>
</reference>
<keyword evidence="4" id="KW-1185">Reference proteome</keyword>
<evidence type="ECO:0000313" key="3">
    <source>
        <dbReference type="EMBL" id="NBE55116.1"/>
    </source>
</evidence>
<dbReference type="EMBL" id="JAAAHS010000284">
    <property type="protein sequence ID" value="NBE55116.1"/>
    <property type="molecule type" value="Genomic_DNA"/>
</dbReference>
<dbReference type="InterPro" id="IPR011047">
    <property type="entry name" value="Quinoprotein_ADH-like_sf"/>
</dbReference>
<protein>
    <submittedName>
        <fullName evidence="3">Uncharacterized protein</fullName>
    </submittedName>
</protein>
<sequence>MPVLLASLALFAVPLVTAGQHARPAPYGDRLTVHARVQSDTAAEPALRTRGRTLQAYDPGTGRARWTHARVGHRPLAVLPTPGHALALWDDGLVTDTERRTGRSVRWHRAIPAGADWLRTPEARGGAGVLRTLDPRARMVAVVTPRRIAAYRTADGDLRWVLPAEPGCAFEPSRAVHHGPALLVAQPCGAATSAWPEQLTAVDDLGRIAPGRKPLGNALPGAAAAQGTAQAPEKVVAHHR</sequence>
<comment type="caution">
    <text evidence="3">The sequence shown here is derived from an EMBL/GenBank/DDBJ whole genome shotgun (WGS) entry which is preliminary data.</text>
</comment>
<evidence type="ECO:0000313" key="4">
    <source>
        <dbReference type="Proteomes" id="UP000598297"/>
    </source>
</evidence>
<feature type="region of interest" description="Disordered" evidence="1">
    <location>
        <begin position="217"/>
        <end position="240"/>
    </location>
</feature>
<keyword evidence="2" id="KW-0732">Signal</keyword>
<dbReference type="AlphaFoldDB" id="A0A964XPC9"/>
<name>A0A964XPC9_9ACTN</name>
<organism evidence="3 4">
    <name type="scientific">Streptomyces boluensis</name>
    <dbReference type="NCBI Taxonomy" id="1775135"/>
    <lineage>
        <taxon>Bacteria</taxon>
        <taxon>Bacillati</taxon>
        <taxon>Actinomycetota</taxon>
        <taxon>Actinomycetes</taxon>
        <taxon>Kitasatosporales</taxon>
        <taxon>Streptomycetaceae</taxon>
        <taxon>Streptomyces</taxon>
    </lineage>
</organism>